<dbReference type="EMBL" id="BT148906">
    <property type="protein sequence ID" value="AFK48700.1"/>
    <property type="molecule type" value="mRNA"/>
</dbReference>
<name>I3T858_LOTJA</name>
<organism evidence="1">
    <name type="scientific">Lotus japonicus</name>
    <name type="common">Lotus corniculatus var. japonicus</name>
    <dbReference type="NCBI Taxonomy" id="34305"/>
    <lineage>
        <taxon>Eukaryota</taxon>
        <taxon>Viridiplantae</taxon>
        <taxon>Streptophyta</taxon>
        <taxon>Embryophyta</taxon>
        <taxon>Tracheophyta</taxon>
        <taxon>Spermatophyta</taxon>
        <taxon>Magnoliopsida</taxon>
        <taxon>eudicotyledons</taxon>
        <taxon>Gunneridae</taxon>
        <taxon>Pentapetalae</taxon>
        <taxon>rosids</taxon>
        <taxon>fabids</taxon>
        <taxon>Fabales</taxon>
        <taxon>Fabaceae</taxon>
        <taxon>Papilionoideae</taxon>
        <taxon>50 kb inversion clade</taxon>
        <taxon>NPAAA clade</taxon>
        <taxon>Hologalegina</taxon>
        <taxon>robinioid clade</taxon>
        <taxon>Loteae</taxon>
        <taxon>Lotus</taxon>
    </lineage>
</organism>
<protein>
    <submittedName>
        <fullName evidence="1">Uncharacterized protein</fullName>
    </submittedName>
</protein>
<reference evidence="1" key="1">
    <citation type="submission" date="2012-05" db="EMBL/GenBank/DDBJ databases">
        <authorList>
            <person name="Krishnakumar V."/>
            <person name="Cheung F."/>
            <person name="Xiao Y."/>
            <person name="Chan A."/>
            <person name="Moskal W.A."/>
            <person name="Town C.D."/>
        </authorList>
    </citation>
    <scope>NUCLEOTIDE SEQUENCE</scope>
</reference>
<evidence type="ECO:0000313" key="1">
    <source>
        <dbReference type="EMBL" id="AFK48700.1"/>
    </source>
</evidence>
<accession>I3T858</accession>
<dbReference type="AlphaFoldDB" id="I3T858"/>
<sequence>MHLFHFQWIYCRSHIHPGPLLRNPLYTLFLTNLKLAQEDK</sequence>
<proteinExistence type="evidence at transcript level"/>